<feature type="non-terminal residue" evidence="2">
    <location>
        <position position="103"/>
    </location>
</feature>
<evidence type="ECO:0000256" key="1">
    <source>
        <dbReference type="SAM" id="MobiDB-lite"/>
    </source>
</evidence>
<dbReference type="Proteomes" id="UP001140091">
    <property type="component" value="Unassembled WGS sequence"/>
</dbReference>
<proteinExistence type="predicted"/>
<evidence type="ECO:0000313" key="3">
    <source>
        <dbReference type="Proteomes" id="UP001140091"/>
    </source>
</evidence>
<evidence type="ECO:0000313" key="2">
    <source>
        <dbReference type="EMBL" id="KAJ2932517.1"/>
    </source>
</evidence>
<sequence length="103" mass="11283">MDLLLADGIAPPRRLSSHHASGSSGIKRKASDVEAEDEAAEHAIEKEIHRLKAELNALKQAKAEGRAGPLLKRIKREHDSSDGIIDLTVTPEPKRVEMIDLTM</sequence>
<dbReference type="AlphaFoldDB" id="A0A9W8JDA7"/>
<dbReference type="OrthoDB" id="10346858at2759"/>
<protein>
    <submittedName>
        <fullName evidence="2">Uncharacterized protein</fullName>
    </submittedName>
</protein>
<accession>A0A9W8JDA7</accession>
<comment type="caution">
    <text evidence="2">The sequence shown here is derived from an EMBL/GenBank/DDBJ whole genome shotgun (WGS) entry which is preliminary data.</text>
</comment>
<name>A0A9W8JDA7_9AGAR</name>
<dbReference type="EMBL" id="JANBPK010000771">
    <property type="protein sequence ID" value="KAJ2932517.1"/>
    <property type="molecule type" value="Genomic_DNA"/>
</dbReference>
<feature type="region of interest" description="Disordered" evidence="1">
    <location>
        <begin position="1"/>
        <end position="40"/>
    </location>
</feature>
<keyword evidence="3" id="KW-1185">Reference proteome</keyword>
<reference evidence="2" key="1">
    <citation type="submission" date="2022-06" db="EMBL/GenBank/DDBJ databases">
        <title>Genome Sequence of Candolleomyces eurysporus.</title>
        <authorList>
            <person name="Buettner E."/>
        </authorList>
    </citation>
    <scope>NUCLEOTIDE SEQUENCE</scope>
    <source>
        <strain evidence="2">VTCC 930004</strain>
    </source>
</reference>
<organism evidence="2 3">
    <name type="scientific">Candolleomyces eurysporus</name>
    <dbReference type="NCBI Taxonomy" id="2828524"/>
    <lineage>
        <taxon>Eukaryota</taxon>
        <taxon>Fungi</taxon>
        <taxon>Dikarya</taxon>
        <taxon>Basidiomycota</taxon>
        <taxon>Agaricomycotina</taxon>
        <taxon>Agaricomycetes</taxon>
        <taxon>Agaricomycetidae</taxon>
        <taxon>Agaricales</taxon>
        <taxon>Agaricineae</taxon>
        <taxon>Psathyrellaceae</taxon>
        <taxon>Candolleomyces</taxon>
    </lineage>
</organism>
<gene>
    <name evidence="2" type="ORF">H1R20_g4603</name>
</gene>